<sequence>MNLCKLSEEKTSHGDGGKSPKKNCNYYREMNEDERNEKLTSAISYCKDSKCRVSEHQSRFHDMKDLSDASFVIGIQIHRDRSRGSGSLWDVPPGCTSGLDSSPMSY</sequence>
<organism evidence="2 3">
    <name type="scientific">Camellia sinensis</name>
    <name type="common">Tea plant</name>
    <name type="synonym">Thea sinensis</name>
    <dbReference type="NCBI Taxonomy" id="4442"/>
    <lineage>
        <taxon>Eukaryota</taxon>
        <taxon>Viridiplantae</taxon>
        <taxon>Streptophyta</taxon>
        <taxon>Embryophyta</taxon>
        <taxon>Tracheophyta</taxon>
        <taxon>Spermatophyta</taxon>
        <taxon>Magnoliopsida</taxon>
        <taxon>eudicotyledons</taxon>
        <taxon>Gunneridae</taxon>
        <taxon>Pentapetalae</taxon>
        <taxon>asterids</taxon>
        <taxon>Ericales</taxon>
        <taxon>Theaceae</taxon>
        <taxon>Camellia</taxon>
    </lineage>
</organism>
<reference evidence="3" key="1">
    <citation type="journal article" date="2020" name="Nat. Commun.">
        <title>Genome assembly of wild tea tree DASZ reveals pedigree and selection history of tea varieties.</title>
        <authorList>
            <person name="Zhang W."/>
            <person name="Zhang Y."/>
            <person name="Qiu H."/>
            <person name="Guo Y."/>
            <person name="Wan H."/>
            <person name="Zhang X."/>
            <person name="Scossa F."/>
            <person name="Alseekh S."/>
            <person name="Zhang Q."/>
            <person name="Wang P."/>
            <person name="Xu L."/>
            <person name="Schmidt M.H."/>
            <person name="Jia X."/>
            <person name="Li D."/>
            <person name="Zhu A."/>
            <person name="Guo F."/>
            <person name="Chen W."/>
            <person name="Ni D."/>
            <person name="Usadel B."/>
            <person name="Fernie A.R."/>
            <person name="Wen W."/>
        </authorList>
    </citation>
    <scope>NUCLEOTIDE SEQUENCE [LARGE SCALE GENOMIC DNA]</scope>
    <source>
        <strain evidence="3">cv. G240</strain>
    </source>
</reference>
<feature type="compositionally biased region" description="Basic and acidic residues" evidence="1">
    <location>
        <begin position="1"/>
        <end position="18"/>
    </location>
</feature>
<evidence type="ECO:0000313" key="3">
    <source>
        <dbReference type="Proteomes" id="UP000593564"/>
    </source>
</evidence>
<dbReference type="AlphaFoldDB" id="A0A7J7HJG5"/>
<name>A0A7J7HJG5_CAMSI</name>
<protein>
    <submittedName>
        <fullName evidence="2">Uncharacterized protein</fullName>
    </submittedName>
</protein>
<evidence type="ECO:0000313" key="2">
    <source>
        <dbReference type="EMBL" id="KAF5952371.1"/>
    </source>
</evidence>
<keyword evidence="3" id="KW-1185">Reference proteome</keyword>
<reference evidence="2 3" key="2">
    <citation type="submission" date="2020-07" db="EMBL/GenBank/DDBJ databases">
        <title>Genome assembly of wild tea tree DASZ reveals pedigree and selection history of tea varieties.</title>
        <authorList>
            <person name="Zhang W."/>
        </authorList>
    </citation>
    <scope>NUCLEOTIDE SEQUENCE [LARGE SCALE GENOMIC DNA]</scope>
    <source>
        <strain evidence="3">cv. G240</strain>
        <tissue evidence="2">Leaf</tissue>
    </source>
</reference>
<accession>A0A7J7HJG5</accession>
<proteinExistence type="predicted"/>
<gene>
    <name evidence="2" type="ORF">HYC85_010315</name>
</gene>
<dbReference type="Proteomes" id="UP000593564">
    <property type="component" value="Unassembled WGS sequence"/>
</dbReference>
<evidence type="ECO:0000256" key="1">
    <source>
        <dbReference type="SAM" id="MobiDB-lite"/>
    </source>
</evidence>
<feature type="region of interest" description="Disordered" evidence="1">
    <location>
        <begin position="1"/>
        <end position="23"/>
    </location>
</feature>
<dbReference type="EMBL" id="JACBKZ010000004">
    <property type="protein sequence ID" value="KAF5952371.1"/>
    <property type="molecule type" value="Genomic_DNA"/>
</dbReference>
<comment type="caution">
    <text evidence="2">The sequence shown here is derived from an EMBL/GenBank/DDBJ whole genome shotgun (WGS) entry which is preliminary data.</text>
</comment>
<feature type="region of interest" description="Disordered" evidence="1">
    <location>
        <begin position="81"/>
        <end position="106"/>
    </location>
</feature>